<gene>
    <name evidence="2" type="ORF">OCU04_013079</name>
</gene>
<evidence type="ECO:0000313" key="3">
    <source>
        <dbReference type="Proteomes" id="UP001152300"/>
    </source>
</evidence>
<comment type="caution">
    <text evidence="2">The sequence shown here is derived from an EMBL/GenBank/DDBJ whole genome shotgun (WGS) entry which is preliminary data.</text>
</comment>
<name>A0A9X0A8C3_9HELO</name>
<sequence>MSRFHSSSSTGSAPGAASSNSTINMSALRGRGYQVPQNSSTLPPSHFRPLHVPYRWSQLILEEELLISRANIVTPVRPFKESSKLMATSESDSEIVAQSPLSDPFICSPIPFVYSLSPSPSPCPSPIPSPQPISQKPRSKRGGRFHDARPYPVIPNVTPYTIPNSKPAVTHASSSTEDDSDTTNYPSSLDSYSEATPESEAIPSTTIATKQSWIHRNSKTIKTVATWTLIAAAIILPKILWKWVARKIHVLVVLAGHPQVRS</sequence>
<dbReference type="Proteomes" id="UP001152300">
    <property type="component" value="Unassembled WGS sequence"/>
</dbReference>
<feature type="region of interest" description="Disordered" evidence="1">
    <location>
        <begin position="121"/>
        <end position="204"/>
    </location>
</feature>
<dbReference type="AlphaFoldDB" id="A0A9X0A8C3"/>
<feature type="compositionally biased region" description="Polar residues" evidence="1">
    <location>
        <begin position="184"/>
        <end position="204"/>
    </location>
</feature>
<reference evidence="2" key="1">
    <citation type="submission" date="2022-11" db="EMBL/GenBank/DDBJ databases">
        <title>Genome Resource of Sclerotinia nivalis Strain SnTB1, a Plant Pathogen Isolated from American Ginseng.</title>
        <authorList>
            <person name="Fan S."/>
        </authorList>
    </citation>
    <scope>NUCLEOTIDE SEQUENCE</scope>
    <source>
        <strain evidence="2">SnTB1</strain>
    </source>
</reference>
<evidence type="ECO:0000313" key="2">
    <source>
        <dbReference type="EMBL" id="KAJ8057897.1"/>
    </source>
</evidence>
<feature type="compositionally biased region" description="Pro residues" evidence="1">
    <location>
        <begin position="121"/>
        <end position="131"/>
    </location>
</feature>
<dbReference type="EMBL" id="JAPEIS010000018">
    <property type="protein sequence ID" value="KAJ8057897.1"/>
    <property type="molecule type" value="Genomic_DNA"/>
</dbReference>
<keyword evidence="3" id="KW-1185">Reference proteome</keyword>
<accession>A0A9X0A8C3</accession>
<evidence type="ECO:0000256" key="1">
    <source>
        <dbReference type="SAM" id="MobiDB-lite"/>
    </source>
</evidence>
<protein>
    <submittedName>
        <fullName evidence="2">Uncharacterized protein</fullName>
    </submittedName>
</protein>
<proteinExistence type="predicted"/>
<feature type="region of interest" description="Disordered" evidence="1">
    <location>
        <begin position="1"/>
        <end position="21"/>
    </location>
</feature>
<organism evidence="2 3">
    <name type="scientific">Sclerotinia nivalis</name>
    <dbReference type="NCBI Taxonomy" id="352851"/>
    <lineage>
        <taxon>Eukaryota</taxon>
        <taxon>Fungi</taxon>
        <taxon>Dikarya</taxon>
        <taxon>Ascomycota</taxon>
        <taxon>Pezizomycotina</taxon>
        <taxon>Leotiomycetes</taxon>
        <taxon>Helotiales</taxon>
        <taxon>Sclerotiniaceae</taxon>
        <taxon>Sclerotinia</taxon>
    </lineage>
</organism>
<dbReference type="OrthoDB" id="3557712at2759"/>